<dbReference type="EMBL" id="MFLA01000001">
    <property type="protein sequence ID" value="OGG60795.1"/>
    <property type="molecule type" value="Genomic_DNA"/>
</dbReference>
<dbReference type="AlphaFoldDB" id="A0A1F6DHA6"/>
<reference evidence="2 3" key="1">
    <citation type="journal article" date="2016" name="Nat. Commun.">
        <title>Thousands of microbial genomes shed light on interconnected biogeochemical processes in an aquifer system.</title>
        <authorList>
            <person name="Anantharaman K."/>
            <person name="Brown C.T."/>
            <person name="Hug L.A."/>
            <person name="Sharon I."/>
            <person name="Castelle C.J."/>
            <person name="Probst A.J."/>
            <person name="Thomas B.C."/>
            <person name="Singh A."/>
            <person name="Wilkins M.J."/>
            <person name="Karaoz U."/>
            <person name="Brodie E.L."/>
            <person name="Williams K.H."/>
            <person name="Hubbard S.S."/>
            <person name="Banfield J.F."/>
        </authorList>
    </citation>
    <scope>NUCLEOTIDE SEQUENCE [LARGE SCALE GENOMIC DNA]</scope>
</reference>
<evidence type="ECO:0000313" key="2">
    <source>
        <dbReference type="EMBL" id="OGG60795.1"/>
    </source>
</evidence>
<dbReference type="InterPro" id="IPR036691">
    <property type="entry name" value="Endo/exonu/phosph_ase_sf"/>
</dbReference>
<dbReference type="SUPFAM" id="SSF56219">
    <property type="entry name" value="DNase I-like"/>
    <property type="match status" value="1"/>
</dbReference>
<comment type="caution">
    <text evidence="2">The sequence shown here is derived from an EMBL/GenBank/DDBJ whole genome shotgun (WGS) entry which is preliminary data.</text>
</comment>
<accession>A0A1F6DHA6</accession>
<evidence type="ECO:0000259" key="1">
    <source>
        <dbReference type="Pfam" id="PF03372"/>
    </source>
</evidence>
<dbReference type="Pfam" id="PF03372">
    <property type="entry name" value="Exo_endo_phos"/>
    <property type="match status" value="1"/>
</dbReference>
<dbReference type="Gene3D" id="3.60.10.10">
    <property type="entry name" value="Endonuclease/exonuclease/phosphatase"/>
    <property type="match status" value="1"/>
</dbReference>
<gene>
    <name evidence="2" type="ORF">A2765_01635</name>
</gene>
<proteinExistence type="predicted"/>
<protein>
    <recommendedName>
        <fullName evidence="1">Endonuclease/exonuclease/phosphatase domain-containing protein</fullName>
    </recommendedName>
</protein>
<dbReference type="GO" id="GO:0003824">
    <property type="term" value="F:catalytic activity"/>
    <property type="evidence" value="ECO:0007669"/>
    <property type="project" value="InterPro"/>
</dbReference>
<feature type="domain" description="Endonuclease/exonuclease/phosphatase" evidence="1">
    <location>
        <begin position="5"/>
        <end position="236"/>
    </location>
</feature>
<dbReference type="Proteomes" id="UP000176377">
    <property type="component" value="Unassembled WGS sequence"/>
</dbReference>
<evidence type="ECO:0000313" key="3">
    <source>
        <dbReference type="Proteomes" id="UP000176377"/>
    </source>
</evidence>
<sequence length="244" mass="28326">MQLISLNTWGGAVNKPLLEFLGNRQEVDFFLFQEMHHNATEKTNWENRGNPNLFEDIKKALPTHAGYFAPAQDDEYGLAGFMRKEINLLENGDIFVHRHKDAMKNMEGENLGRNLQYFKIGGKRPLTLLNFHGLWTGKGKRDTEDRLNQSKRIVEFTKSIIGDYILAGDFNLMPDTESIQILEEMGVRNLIKDYSITNTRTSYYQKTSDKFADYMFVTPNIHVKDFKILQEEVSDHAAMYLEFE</sequence>
<name>A0A1F6DHA6_9BACT</name>
<dbReference type="InterPro" id="IPR005135">
    <property type="entry name" value="Endo/exonuclease/phosphatase"/>
</dbReference>
<organism evidence="2 3">
    <name type="scientific">Candidatus Kaiserbacteria bacterium RIFCSPHIGHO2_01_FULL_56_24</name>
    <dbReference type="NCBI Taxonomy" id="1798487"/>
    <lineage>
        <taxon>Bacteria</taxon>
        <taxon>Candidatus Kaiseribacteriota</taxon>
    </lineage>
</organism>